<keyword evidence="6" id="KW-1185">Reference proteome</keyword>
<dbReference type="InterPro" id="IPR036390">
    <property type="entry name" value="WH_DNA-bd_sf"/>
</dbReference>
<evidence type="ECO:0000313" key="5">
    <source>
        <dbReference type="EMBL" id="APW39168.1"/>
    </source>
</evidence>
<evidence type="ECO:0000256" key="1">
    <source>
        <dbReference type="ARBA" id="ARBA00010164"/>
    </source>
</evidence>
<dbReference type="OrthoDB" id="8555656at2"/>
<proteinExistence type="inferred from homology"/>
<dbReference type="PANTHER" id="PTHR37419">
    <property type="entry name" value="SERINE/THREONINE-PROTEIN KINASE TOXIN HIPA"/>
    <property type="match status" value="1"/>
</dbReference>
<evidence type="ECO:0000256" key="3">
    <source>
        <dbReference type="ARBA" id="ARBA00022777"/>
    </source>
</evidence>
<dbReference type="PANTHER" id="PTHR37419:SF8">
    <property type="entry name" value="TOXIN YJJJ"/>
    <property type="match status" value="1"/>
</dbReference>
<gene>
    <name evidence="5" type="ORF">RD110_19730</name>
</gene>
<dbReference type="AlphaFoldDB" id="A0A1P8JZJ0"/>
<comment type="similarity">
    <text evidence="1">Belongs to the HipA Ser/Thr kinase family.</text>
</comment>
<dbReference type="Proteomes" id="UP000186609">
    <property type="component" value="Chromosome"/>
</dbReference>
<feature type="domain" description="HipA-like C-terminal" evidence="4">
    <location>
        <begin position="223"/>
        <end position="399"/>
    </location>
</feature>
<reference evidence="5 6" key="1">
    <citation type="submission" date="2017-01" db="EMBL/GenBank/DDBJ databases">
        <authorList>
            <person name="Mah S.A."/>
            <person name="Swanson W.J."/>
            <person name="Moy G.W."/>
            <person name="Vacquier V.D."/>
        </authorList>
    </citation>
    <scope>NUCLEOTIDE SEQUENCE [LARGE SCALE GENOMIC DNA]</scope>
    <source>
        <strain evidence="5 6">DCY110</strain>
    </source>
</reference>
<evidence type="ECO:0000259" key="4">
    <source>
        <dbReference type="Pfam" id="PF07804"/>
    </source>
</evidence>
<dbReference type="SUPFAM" id="SSF46785">
    <property type="entry name" value="Winged helix' DNA-binding domain"/>
    <property type="match status" value="1"/>
</dbReference>
<dbReference type="InterPro" id="IPR012893">
    <property type="entry name" value="HipA-like_C"/>
</dbReference>
<evidence type="ECO:0000313" key="6">
    <source>
        <dbReference type="Proteomes" id="UP000186609"/>
    </source>
</evidence>
<dbReference type="Pfam" id="PF07804">
    <property type="entry name" value="HipA_C"/>
    <property type="match status" value="1"/>
</dbReference>
<dbReference type="InterPro" id="IPR052028">
    <property type="entry name" value="HipA_Ser/Thr_kinase"/>
</dbReference>
<name>A0A1P8JZJ0_9BURK</name>
<protein>
    <submittedName>
        <fullName evidence="5">Phosphatidylinositol kinase</fullName>
    </submittedName>
</protein>
<dbReference type="GO" id="GO:0005829">
    <property type="term" value="C:cytosol"/>
    <property type="evidence" value="ECO:0007669"/>
    <property type="project" value="TreeGrafter"/>
</dbReference>
<evidence type="ECO:0000256" key="2">
    <source>
        <dbReference type="ARBA" id="ARBA00022679"/>
    </source>
</evidence>
<accession>A0A1P8JZJ0</accession>
<organism evidence="5 6">
    <name type="scientific">Rhodoferax koreensis</name>
    <dbReference type="NCBI Taxonomy" id="1842727"/>
    <lineage>
        <taxon>Bacteria</taxon>
        <taxon>Pseudomonadati</taxon>
        <taxon>Pseudomonadota</taxon>
        <taxon>Betaproteobacteria</taxon>
        <taxon>Burkholderiales</taxon>
        <taxon>Comamonadaceae</taxon>
        <taxon>Rhodoferax</taxon>
    </lineage>
</organism>
<dbReference type="KEGG" id="rhy:RD110_19730"/>
<dbReference type="GO" id="GO:0004674">
    <property type="term" value="F:protein serine/threonine kinase activity"/>
    <property type="evidence" value="ECO:0007669"/>
    <property type="project" value="TreeGrafter"/>
</dbReference>
<keyword evidence="3 5" id="KW-0418">Kinase</keyword>
<dbReference type="EMBL" id="CP019236">
    <property type="protein sequence ID" value="APW39168.1"/>
    <property type="molecule type" value="Genomic_DNA"/>
</dbReference>
<sequence length="466" mass="50191">MARSEPLAATTMGLETALALQAPASAAGLAEAVRVSVPTLHRMLQRLPAGRLISAGQARRARYALRRPLRGVFADVPVYAIDTEGRAELLGPLALLQPQGAWLALAGSDWPVPEDARDGWWPGLPYPLYDMRPQGYMGRLFARAEHRALGVSPDPQAWTDDDVVHVLSQRGFDASGHLLLGDAAYADWQALRLNQPPPLSPDETPAAYAALAARAVATGVPGSSAAGEFPKFAARREVSGDLPSDTPHVLVKFSGADDSPTVRRWADLLVCEHLALQQAATLPGVAAARSRVLLHEGRTFLEVERFDRHGTHGRSPLCSLETVNAALLGDASRDWTHLARRLAAAGRLAEEGVASVAHLWWFGRLIANTDMHAGNLSFRPASGRLLVAPAYDMLPMLHAPLAGGEVAAREFEPPLPLPPQRAVWQAACMAALAFWQAAAQDQRISSGFRALCERHHARLQQVAPYA</sequence>
<dbReference type="NCBIfam" id="NF007297">
    <property type="entry name" value="PRK09775.1"/>
    <property type="match status" value="1"/>
</dbReference>
<keyword evidence="2" id="KW-0808">Transferase</keyword>
<dbReference type="STRING" id="1842727.RD110_19730"/>